<reference evidence="1" key="1">
    <citation type="journal article" date="2019" name="MBio">
        <title>Virus Genomes from Deep Sea Sediments Expand the Ocean Megavirome and Support Independent Origins of Viral Gigantism.</title>
        <authorList>
            <person name="Backstrom D."/>
            <person name="Yutin N."/>
            <person name="Jorgensen S.L."/>
            <person name="Dharamshi J."/>
            <person name="Homa F."/>
            <person name="Zaremba-Niedwiedzka K."/>
            <person name="Spang A."/>
            <person name="Wolf Y.I."/>
            <person name="Koonin E.V."/>
            <person name="Ettema T.J."/>
        </authorList>
    </citation>
    <scope>NUCLEOTIDE SEQUENCE</scope>
</reference>
<sequence>MDEEKVNKLRKFNFRKVKRTRAPSDRLIILGRNYDANKTIYVKIKSDFNILRIHEQIIKKLSIDRNTKFLFSQIHGYERRLNPSMKIVDRKFIESKIRDLYETVRSFEEKNTLHEYIFKTKPFIDAYRDMGSLPVVFSSDKDIIENEQPIKENRLRIILSYLNIAKNYHRIEISYNWGDKPRCSTCGSTSIEEDSNGNIICYTCYSEDVVVVNLPMYRGSINVGRGGKNDYDDRENFKKALKKFQGKQIPKFDKDSLMYKLDEYFGQRNLPLSEDVKTMPLDSRGRRGNTTKGMIQNALKKIGEPDYYSEINLICYLYWGWDILDISHIFEKMLSDYDIFNGIYVTIRDKGKSSALNTEITLYCLLRHNDIECNRKDFKIVRTESIYRGYVQKIEKIFEIADAKYGDWEFYHSWW</sequence>
<dbReference type="GO" id="GO:0046782">
    <property type="term" value="P:regulation of viral transcription"/>
    <property type="evidence" value="ECO:0007669"/>
    <property type="project" value="InterPro"/>
</dbReference>
<accession>A0A481ZB60</accession>
<dbReference type="EMBL" id="MK500590">
    <property type="protein sequence ID" value="QBK93168.1"/>
    <property type="molecule type" value="Genomic_DNA"/>
</dbReference>
<proteinExistence type="predicted"/>
<dbReference type="InterPro" id="IPR007031">
    <property type="entry name" value="Poxvirus_VLTF3"/>
</dbReference>
<evidence type="ECO:0000313" key="1">
    <source>
        <dbReference type="EMBL" id="QBK93168.1"/>
    </source>
</evidence>
<protein>
    <submittedName>
        <fullName evidence="1">Late transcription factor 3-like protein</fullName>
    </submittedName>
</protein>
<dbReference type="Pfam" id="PF04947">
    <property type="entry name" value="Pox_VLTF3"/>
    <property type="match status" value="1"/>
</dbReference>
<organism evidence="1">
    <name type="scientific">Pithovirus LCPAC403</name>
    <dbReference type="NCBI Taxonomy" id="2506596"/>
    <lineage>
        <taxon>Viruses</taxon>
        <taxon>Pithoviruses</taxon>
    </lineage>
</organism>
<gene>
    <name evidence="1" type="ORF">LCPAC403_03020</name>
</gene>
<name>A0A481ZB60_9VIRU</name>